<evidence type="ECO:0000313" key="4">
    <source>
        <dbReference type="Proteomes" id="UP000076532"/>
    </source>
</evidence>
<feature type="transmembrane region" description="Helical" evidence="2">
    <location>
        <begin position="195"/>
        <end position="221"/>
    </location>
</feature>
<accession>A0A166TJE3</accession>
<gene>
    <name evidence="3" type="ORF">FIBSPDRAFT_945613</name>
</gene>
<keyword evidence="2" id="KW-0812">Transmembrane</keyword>
<dbReference type="EMBL" id="KV417492">
    <property type="protein sequence ID" value="KZP30678.1"/>
    <property type="molecule type" value="Genomic_DNA"/>
</dbReference>
<name>A0A166TJE3_9AGAM</name>
<dbReference type="OrthoDB" id="191139at2759"/>
<keyword evidence="4" id="KW-1185">Reference proteome</keyword>
<keyword evidence="2" id="KW-1133">Transmembrane helix</keyword>
<keyword evidence="2" id="KW-0472">Membrane</keyword>
<proteinExistence type="predicted"/>
<reference evidence="3 4" key="1">
    <citation type="journal article" date="2016" name="Mol. Biol. Evol.">
        <title>Comparative Genomics of Early-Diverging Mushroom-Forming Fungi Provides Insights into the Origins of Lignocellulose Decay Capabilities.</title>
        <authorList>
            <person name="Nagy L.G."/>
            <person name="Riley R."/>
            <person name="Tritt A."/>
            <person name="Adam C."/>
            <person name="Daum C."/>
            <person name="Floudas D."/>
            <person name="Sun H."/>
            <person name="Yadav J.S."/>
            <person name="Pangilinan J."/>
            <person name="Larsson K.H."/>
            <person name="Matsuura K."/>
            <person name="Barry K."/>
            <person name="Labutti K."/>
            <person name="Kuo R."/>
            <person name="Ohm R.A."/>
            <person name="Bhattacharya S.S."/>
            <person name="Shirouzu T."/>
            <person name="Yoshinaga Y."/>
            <person name="Martin F.M."/>
            <person name="Grigoriev I.V."/>
            <person name="Hibbett D.S."/>
        </authorList>
    </citation>
    <scope>NUCLEOTIDE SEQUENCE [LARGE SCALE GENOMIC DNA]</scope>
    <source>
        <strain evidence="3 4">CBS 109695</strain>
    </source>
</reference>
<dbReference type="STRING" id="436010.A0A166TJE3"/>
<dbReference type="AlphaFoldDB" id="A0A166TJE3"/>
<evidence type="ECO:0000313" key="3">
    <source>
        <dbReference type="EMBL" id="KZP30678.1"/>
    </source>
</evidence>
<protein>
    <submittedName>
        <fullName evidence="3">Uncharacterized protein</fullName>
    </submittedName>
</protein>
<feature type="region of interest" description="Disordered" evidence="1">
    <location>
        <begin position="81"/>
        <end position="114"/>
    </location>
</feature>
<evidence type="ECO:0000256" key="2">
    <source>
        <dbReference type="SAM" id="Phobius"/>
    </source>
</evidence>
<sequence length="283" mass="30525">MPCPTPPRPARRRPPLAHRLFTLPPLLTSLLESLKTTGVLDVCDLEMQGSNTLQRARTIMLPHSIVQEIITFALGPHILHLDSRKPTPPPTPPSSSKVLGPGVPPHAPGLPTVQDHEDVGLLDEFSDASGDEDGDDDGADEEWTIRRRVDIMSSAVPRAVPCKAARVLGIERAKKSTPGKALVKGLGRTWEAAKVWMNLALVGGVIALILGIIPLFHAAFFSPSCVFTNANTKVADNLSGLFGALQMFTLGITLALTPSFLLKAKPTVWVLLVRYVGLFYLCV</sequence>
<organism evidence="3 4">
    <name type="scientific">Athelia psychrophila</name>
    <dbReference type="NCBI Taxonomy" id="1759441"/>
    <lineage>
        <taxon>Eukaryota</taxon>
        <taxon>Fungi</taxon>
        <taxon>Dikarya</taxon>
        <taxon>Basidiomycota</taxon>
        <taxon>Agaricomycotina</taxon>
        <taxon>Agaricomycetes</taxon>
        <taxon>Agaricomycetidae</taxon>
        <taxon>Atheliales</taxon>
        <taxon>Atheliaceae</taxon>
        <taxon>Athelia</taxon>
    </lineage>
</organism>
<feature type="transmembrane region" description="Helical" evidence="2">
    <location>
        <begin position="241"/>
        <end position="262"/>
    </location>
</feature>
<dbReference type="Proteomes" id="UP000076532">
    <property type="component" value="Unassembled WGS sequence"/>
</dbReference>
<evidence type="ECO:0000256" key="1">
    <source>
        <dbReference type="SAM" id="MobiDB-lite"/>
    </source>
</evidence>